<keyword evidence="1" id="KW-0732">Signal</keyword>
<sequence>MRIPPHLAWLFWASPYLNAFHIPLYLQGIEGNQALLQVLVPRNKHVDVPPNDKFFLTLCAKDARKLPNSARQGEEHELYAFDLFSFVNLEKELQLSDSRAVVIKWSDLHGHPMMEIIYLDPADVETAFYDLGKTEEQIGPINAIIVSNPGSNDEYAEGSVYFNFSQFHSYFPDWAYDLLIKAFPGPVVKHPIVSINCDKIKEMKLPTFLFTVGYTYFAQLTKDNYFVPKGPGNMCYLAVQLRSGSDWIIGAALSRTIQTVFAISSKSRNLGIHFIIPPSMEH</sequence>
<evidence type="ECO:0008006" key="4">
    <source>
        <dbReference type="Google" id="ProtNLM"/>
    </source>
</evidence>
<dbReference type="SUPFAM" id="SSF50630">
    <property type="entry name" value="Acid proteases"/>
    <property type="match status" value="1"/>
</dbReference>
<dbReference type="Proteomes" id="UP000053237">
    <property type="component" value="Unassembled WGS sequence"/>
</dbReference>
<reference evidence="2 3" key="1">
    <citation type="submission" date="2012-05" db="EMBL/GenBank/DDBJ databases">
        <title>Recombination and specialization in a pathogen metapopulation.</title>
        <authorList>
            <person name="Gardiner A."/>
            <person name="Kemen E."/>
            <person name="Schultz-Larsen T."/>
            <person name="MacLean D."/>
            <person name="Van Oosterhout C."/>
            <person name="Jones J.D.G."/>
        </authorList>
    </citation>
    <scope>NUCLEOTIDE SEQUENCE [LARGE SCALE GENOMIC DNA]</scope>
    <source>
        <strain evidence="2 3">Ac Nc2</strain>
    </source>
</reference>
<comment type="caution">
    <text evidence="2">The sequence shown here is derived from an EMBL/GenBank/DDBJ whole genome shotgun (WGS) entry which is preliminary data.</text>
</comment>
<dbReference type="EMBL" id="CAIX01000276">
    <property type="protein sequence ID" value="CCI10514.1"/>
    <property type="molecule type" value="Genomic_DNA"/>
</dbReference>
<dbReference type="AlphaFoldDB" id="A0A024FV48"/>
<proteinExistence type="predicted"/>
<feature type="chain" id="PRO_5001531873" description="Peptidase A1 domain-containing protein" evidence="1">
    <location>
        <begin position="20"/>
        <end position="282"/>
    </location>
</feature>
<name>A0A024FV48_9STRA</name>
<protein>
    <recommendedName>
        <fullName evidence="4">Peptidase A1 domain-containing protein</fullName>
    </recommendedName>
</protein>
<evidence type="ECO:0000313" key="3">
    <source>
        <dbReference type="Proteomes" id="UP000053237"/>
    </source>
</evidence>
<accession>A0A024FV48</accession>
<organism evidence="2 3">
    <name type="scientific">Albugo candida</name>
    <dbReference type="NCBI Taxonomy" id="65357"/>
    <lineage>
        <taxon>Eukaryota</taxon>
        <taxon>Sar</taxon>
        <taxon>Stramenopiles</taxon>
        <taxon>Oomycota</taxon>
        <taxon>Peronosporomycetes</taxon>
        <taxon>Albuginales</taxon>
        <taxon>Albuginaceae</taxon>
        <taxon>Albugo</taxon>
    </lineage>
</organism>
<dbReference type="InterPro" id="IPR021109">
    <property type="entry name" value="Peptidase_aspartic_dom_sf"/>
</dbReference>
<dbReference type="Gene3D" id="2.40.70.10">
    <property type="entry name" value="Acid Proteases"/>
    <property type="match status" value="1"/>
</dbReference>
<evidence type="ECO:0000256" key="1">
    <source>
        <dbReference type="SAM" id="SignalP"/>
    </source>
</evidence>
<gene>
    <name evidence="2" type="ORF">BN9_104050</name>
</gene>
<dbReference type="InParanoid" id="A0A024FV48"/>
<feature type="signal peptide" evidence="1">
    <location>
        <begin position="1"/>
        <end position="19"/>
    </location>
</feature>
<keyword evidence="3" id="KW-1185">Reference proteome</keyword>
<evidence type="ECO:0000313" key="2">
    <source>
        <dbReference type="EMBL" id="CCI10514.1"/>
    </source>
</evidence>